<comment type="pathway">
    <text evidence="1">Amino-acid degradation; L-alanine degradation via dehydrogenase pathway; NH(3) and pyruvate from L-alanine: step 1/1.</text>
</comment>
<sequence>MIIGTPKEVKENETRVAMNPIWAKRLVDAGHEVWIQESAGKNSGFSDEDYIAAGAKVAGTAEEIYAKAEFITKVKELQPQEFGLIREDQMIMTWFHLAEDYDKPMAQALVDQKSIGLSMELIVLDDGSRPTMKPMSDIAGSMAMLESVKYCQTVNGGTGLLLRKVYGLPTPRIVVLGGGYAGFNAAQVAVGLGLQVTIIEASWNRIDYLKAAIPEADVVLYEAHALEKLLTDCDVFINCIYPSPEPGKREPLVTRATVKKMKKCSLIMDIAGAEIVETSHYTTLGEPTFTEEGILHYCVPNMPSLCPKTATEALLMITGPYILNIANKGLKQAATDDPAIRRCISTLKGQIVHPEIGINQEMPYVEFDLSMLD</sequence>
<evidence type="ECO:0000256" key="2">
    <source>
        <dbReference type="ARBA" id="ARBA00005689"/>
    </source>
</evidence>
<evidence type="ECO:0000256" key="3">
    <source>
        <dbReference type="ARBA" id="ARBA00012897"/>
    </source>
</evidence>
<evidence type="ECO:0000313" key="7">
    <source>
        <dbReference type="EMBL" id="MCQ4636114.1"/>
    </source>
</evidence>
<dbReference type="SUPFAM" id="SSF52283">
    <property type="entry name" value="Formate/glycerate dehydrogenase catalytic domain-like"/>
    <property type="match status" value="1"/>
</dbReference>
<dbReference type="EC" id="1.4.1.1" evidence="3"/>
<accession>A0ABT1RLQ0</accession>
<dbReference type="CDD" id="cd05305">
    <property type="entry name" value="L-AlaDH"/>
    <property type="match status" value="1"/>
</dbReference>
<protein>
    <recommendedName>
        <fullName evidence="3">alanine dehydrogenase</fullName>
        <ecNumber evidence="3">1.4.1.1</ecNumber>
    </recommendedName>
</protein>
<name>A0ABT1RLQ0_9FIRM</name>
<feature type="domain" description="Alanine dehydrogenase/pyridine nucleotide transhydrogenase N-terminal" evidence="6">
    <location>
        <begin position="4"/>
        <end position="139"/>
    </location>
</feature>
<dbReference type="SMART" id="SM01003">
    <property type="entry name" value="AlaDh_PNT_N"/>
    <property type="match status" value="1"/>
</dbReference>
<evidence type="ECO:0000259" key="6">
    <source>
        <dbReference type="SMART" id="SM01003"/>
    </source>
</evidence>
<dbReference type="Pfam" id="PF01262">
    <property type="entry name" value="AlaDh_PNT_C"/>
    <property type="match status" value="1"/>
</dbReference>
<dbReference type="InterPro" id="IPR036291">
    <property type="entry name" value="NAD(P)-bd_dom_sf"/>
</dbReference>
<proteinExistence type="inferred from homology"/>
<dbReference type="PANTHER" id="PTHR42795">
    <property type="entry name" value="ALANINE DEHYDROGENASE"/>
    <property type="match status" value="1"/>
</dbReference>
<dbReference type="SUPFAM" id="SSF51735">
    <property type="entry name" value="NAD(P)-binding Rossmann-fold domains"/>
    <property type="match status" value="1"/>
</dbReference>
<dbReference type="Gene3D" id="3.40.50.720">
    <property type="entry name" value="NAD(P)-binding Rossmann-like Domain"/>
    <property type="match status" value="2"/>
</dbReference>
<dbReference type="EMBL" id="JANFXK010000004">
    <property type="protein sequence ID" value="MCQ4636114.1"/>
    <property type="molecule type" value="Genomic_DNA"/>
</dbReference>
<dbReference type="Proteomes" id="UP001524502">
    <property type="component" value="Unassembled WGS sequence"/>
</dbReference>
<evidence type="ECO:0000259" key="5">
    <source>
        <dbReference type="SMART" id="SM01002"/>
    </source>
</evidence>
<keyword evidence="8" id="KW-1185">Reference proteome</keyword>
<keyword evidence="4" id="KW-0560">Oxidoreductase</keyword>
<comment type="similarity">
    <text evidence="2">Belongs to the AlaDH/PNT family.</text>
</comment>
<evidence type="ECO:0000313" key="8">
    <source>
        <dbReference type="Proteomes" id="UP001524502"/>
    </source>
</evidence>
<dbReference type="SMART" id="SM01002">
    <property type="entry name" value="AlaDh_PNT_C"/>
    <property type="match status" value="1"/>
</dbReference>
<feature type="domain" description="Alanine dehydrogenase/pyridine nucleotide transhydrogenase NAD(H)-binding" evidence="5">
    <location>
        <begin position="151"/>
        <end position="298"/>
    </location>
</feature>
<dbReference type="PANTHER" id="PTHR42795:SF1">
    <property type="entry name" value="ALANINE DEHYDROGENASE"/>
    <property type="match status" value="1"/>
</dbReference>
<evidence type="ECO:0000256" key="4">
    <source>
        <dbReference type="ARBA" id="ARBA00023002"/>
    </source>
</evidence>
<dbReference type="InterPro" id="IPR008141">
    <property type="entry name" value="Ala_DH"/>
</dbReference>
<gene>
    <name evidence="7" type="ORF">NE619_05190</name>
</gene>
<dbReference type="RefSeq" id="WP_256131301.1">
    <property type="nucleotide sequence ID" value="NZ_JANFXK010000004.1"/>
</dbReference>
<dbReference type="InterPro" id="IPR007886">
    <property type="entry name" value="AlaDH/PNT_N"/>
</dbReference>
<comment type="caution">
    <text evidence="7">The sequence shown here is derived from an EMBL/GenBank/DDBJ whole genome shotgun (WGS) entry which is preliminary data.</text>
</comment>
<dbReference type="InterPro" id="IPR007698">
    <property type="entry name" value="AlaDH/PNT_NAD(H)-bd"/>
</dbReference>
<dbReference type="Pfam" id="PF05222">
    <property type="entry name" value="AlaDh_PNT_N"/>
    <property type="match status" value="1"/>
</dbReference>
<reference evidence="7 8" key="1">
    <citation type="submission" date="2022-06" db="EMBL/GenBank/DDBJ databases">
        <title>Isolation of gut microbiota from human fecal samples.</title>
        <authorList>
            <person name="Pamer E.G."/>
            <person name="Barat B."/>
            <person name="Waligurski E."/>
            <person name="Medina S."/>
            <person name="Paddock L."/>
            <person name="Mostad J."/>
        </authorList>
    </citation>
    <scope>NUCLEOTIDE SEQUENCE [LARGE SCALE GENOMIC DNA]</scope>
    <source>
        <strain evidence="7 8">SL.3.17</strain>
    </source>
</reference>
<organism evidence="7 8">
    <name type="scientific">Anaerovorax odorimutans</name>
    <dbReference type="NCBI Taxonomy" id="109327"/>
    <lineage>
        <taxon>Bacteria</taxon>
        <taxon>Bacillati</taxon>
        <taxon>Bacillota</taxon>
        <taxon>Clostridia</taxon>
        <taxon>Peptostreptococcales</taxon>
        <taxon>Anaerovoracaceae</taxon>
        <taxon>Anaerovorax</taxon>
    </lineage>
</organism>
<evidence type="ECO:0000256" key="1">
    <source>
        <dbReference type="ARBA" id="ARBA00005206"/>
    </source>
</evidence>